<gene>
    <name evidence="1" type="ORF">D9613_001383</name>
</gene>
<evidence type="ECO:0000313" key="2">
    <source>
        <dbReference type="Proteomes" id="UP000521872"/>
    </source>
</evidence>
<organism evidence="1 2">
    <name type="scientific">Agrocybe pediades</name>
    <dbReference type="NCBI Taxonomy" id="84607"/>
    <lineage>
        <taxon>Eukaryota</taxon>
        <taxon>Fungi</taxon>
        <taxon>Dikarya</taxon>
        <taxon>Basidiomycota</taxon>
        <taxon>Agaricomycotina</taxon>
        <taxon>Agaricomycetes</taxon>
        <taxon>Agaricomycetidae</taxon>
        <taxon>Agaricales</taxon>
        <taxon>Agaricineae</taxon>
        <taxon>Strophariaceae</taxon>
        <taxon>Agrocybe</taxon>
    </lineage>
</organism>
<accession>A0A8H4VVA1</accession>
<sequence length="100" mass="11043">MAGWWVGGHYDLQTCARGKVFDQTHLSDAASFEQRSTSIAVGGWAFSPAQKRRIIDISRRADKVHDFAAVLAERPMVYQTIVMGAEALKVLEFSPNGCDV</sequence>
<proteinExistence type="predicted"/>
<protein>
    <submittedName>
        <fullName evidence="1">Uncharacterized protein</fullName>
    </submittedName>
</protein>
<name>A0A8H4VVA1_9AGAR</name>
<dbReference type="AlphaFoldDB" id="A0A8H4VVA1"/>
<keyword evidence="2" id="KW-1185">Reference proteome</keyword>
<dbReference type="EMBL" id="JAACJL010000001">
    <property type="protein sequence ID" value="KAF4623893.1"/>
    <property type="molecule type" value="Genomic_DNA"/>
</dbReference>
<comment type="caution">
    <text evidence="1">The sequence shown here is derived from an EMBL/GenBank/DDBJ whole genome shotgun (WGS) entry which is preliminary data.</text>
</comment>
<evidence type="ECO:0000313" key="1">
    <source>
        <dbReference type="EMBL" id="KAF4623893.1"/>
    </source>
</evidence>
<dbReference type="Proteomes" id="UP000521872">
    <property type="component" value="Unassembled WGS sequence"/>
</dbReference>
<reference evidence="1 2" key="1">
    <citation type="submission" date="2019-12" db="EMBL/GenBank/DDBJ databases">
        <authorList>
            <person name="Floudas D."/>
            <person name="Bentzer J."/>
            <person name="Ahren D."/>
            <person name="Johansson T."/>
            <person name="Persson P."/>
            <person name="Tunlid A."/>
        </authorList>
    </citation>
    <scope>NUCLEOTIDE SEQUENCE [LARGE SCALE GENOMIC DNA]</scope>
    <source>
        <strain evidence="1 2">CBS 102.39</strain>
    </source>
</reference>